<dbReference type="Proteomes" id="UP000248014">
    <property type="component" value="Unassembled WGS sequence"/>
</dbReference>
<dbReference type="GO" id="GO:0016491">
    <property type="term" value="F:oxidoreductase activity"/>
    <property type="evidence" value="ECO:0007669"/>
    <property type="project" value="InterPro"/>
</dbReference>
<dbReference type="InterPro" id="IPR000866">
    <property type="entry name" value="AhpC/TSA"/>
</dbReference>
<dbReference type="Gene3D" id="3.40.30.10">
    <property type="entry name" value="Glutaredoxin"/>
    <property type="match status" value="1"/>
</dbReference>
<dbReference type="AlphaFoldDB" id="A0A2V3V7J9"/>
<dbReference type="InterPro" id="IPR013766">
    <property type="entry name" value="Thioredoxin_domain"/>
</dbReference>
<reference evidence="2 3" key="1">
    <citation type="submission" date="2018-05" db="EMBL/GenBank/DDBJ databases">
        <title>Genomic Encyclopedia of Type Strains, Phase IV (KMG-IV): sequencing the most valuable type-strain genomes for metagenomic binning, comparative biology and taxonomic classification.</title>
        <authorList>
            <person name="Goeker M."/>
        </authorList>
    </citation>
    <scope>NUCLEOTIDE SEQUENCE [LARGE SCALE GENOMIC DNA]</scope>
    <source>
        <strain evidence="2 3">DSM 3183</strain>
    </source>
</reference>
<feature type="domain" description="Thioredoxin" evidence="1">
    <location>
        <begin position="66"/>
        <end position="237"/>
    </location>
</feature>
<dbReference type="SUPFAM" id="SSF52833">
    <property type="entry name" value="Thioredoxin-like"/>
    <property type="match status" value="1"/>
</dbReference>
<protein>
    <submittedName>
        <fullName evidence="2">Peroxiredoxin</fullName>
    </submittedName>
</protein>
<name>A0A2V3V7J9_9SPHN</name>
<gene>
    <name evidence="2" type="ORF">C7451_104242</name>
</gene>
<dbReference type="EMBL" id="QJJM01000004">
    <property type="protein sequence ID" value="PXW77746.1"/>
    <property type="molecule type" value="Genomic_DNA"/>
</dbReference>
<organism evidence="2 3">
    <name type="scientific">Blastomonas natatoria</name>
    <dbReference type="NCBI Taxonomy" id="34015"/>
    <lineage>
        <taxon>Bacteria</taxon>
        <taxon>Pseudomonadati</taxon>
        <taxon>Pseudomonadota</taxon>
        <taxon>Alphaproteobacteria</taxon>
        <taxon>Sphingomonadales</taxon>
        <taxon>Sphingomonadaceae</taxon>
        <taxon>Blastomonas</taxon>
    </lineage>
</organism>
<evidence type="ECO:0000313" key="2">
    <source>
        <dbReference type="EMBL" id="PXW77746.1"/>
    </source>
</evidence>
<dbReference type="InterPro" id="IPR036249">
    <property type="entry name" value="Thioredoxin-like_sf"/>
</dbReference>
<dbReference type="PROSITE" id="PS51352">
    <property type="entry name" value="THIOREDOXIN_2"/>
    <property type="match status" value="1"/>
</dbReference>
<dbReference type="GO" id="GO:0016209">
    <property type="term" value="F:antioxidant activity"/>
    <property type="evidence" value="ECO:0007669"/>
    <property type="project" value="InterPro"/>
</dbReference>
<comment type="caution">
    <text evidence="2">The sequence shown here is derived from an EMBL/GenBank/DDBJ whole genome shotgun (WGS) entry which is preliminary data.</text>
</comment>
<sequence length="237" mass="25977">MHTTYRLDAPVLLLRTAQRVHSPVMQQTTRIYEELQRYAHGDAAWTGMYDRFVARLAALEAGNSAPRPGTTFPDLHLPDHLGRYRSLAEIRAASPVVLSFVRGTWCPFCRAELADWSDHLAALRAAGGQLVVVVGEISGGADRVHAALGEEAIVLCDVDHGAALDLGLAHHVGTELLRRYLDAGLNLTDVYGTDSGILPIPATFLLDQTAMVREAFVDPDFRVRARAETMVEALRQL</sequence>
<dbReference type="CDD" id="cd02970">
    <property type="entry name" value="PRX_like2"/>
    <property type="match status" value="1"/>
</dbReference>
<proteinExistence type="predicted"/>
<keyword evidence="3" id="KW-1185">Reference proteome</keyword>
<evidence type="ECO:0000313" key="3">
    <source>
        <dbReference type="Proteomes" id="UP000248014"/>
    </source>
</evidence>
<evidence type="ECO:0000259" key="1">
    <source>
        <dbReference type="PROSITE" id="PS51352"/>
    </source>
</evidence>
<dbReference type="Pfam" id="PF00578">
    <property type="entry name" value="AhpC-TSA"/>
    <property type="match status" value="1"/>
</dbReference>
<accession>A0A2V3V7J9</accession>